<organism evidence="3">
    <name type="scientific">marine metagenome</name>
    <dbReference type="NCBI Taxonomy" id="408172"/>
    <lineage>
        <taxon>unclassified sequences</taxon>
        <taxon>metagenomes</taxon>
        <taxon>ecological metagenomes</taxon>
    </lineage>
</organism>
<evidence type="ECO:0000313" key="3">
    <source>
        <dbReference type="EMBL" id="SVB98772.1"/>
    </source>
</evidence>
<protein>
    <recommendedName>
        <fullName evidence="2">VOC domain-containing protein</fullName>
    </recommendedName>
</protein>
<dbReference type="PANTHER" id="PTHR36110:SF4">
    <property type="entry name" value="RING-CLEAVING DIOXYGENASE MHQA-RELATED"/>
    <property type="match status" value="1"/>
</dbReference>
<dbReference type="InterPro" id="IPR052537">
    <property type="entry name" value="Extradiol_RC_dioxygenase"/>
</dbReference>
<dbReference type="InterPro" id="IPR029068">
    <property type="entry name" value="Glyas_Bleomycin-R_OHBP_Dase"/>
</dbReference>
<dbReference type="InterPro" id="IPR004360">
    <property type="entry name" value="Glyas_Fos-R_dOase_dom"/>
</dbReference>
<dbReference type="PANTHER" id="PTHR36110">
    <property type="entry name" value="RING-CLEAVING DIOXYGENASE MHQE-RELATED"/>
    <property type="match status" value="1"/>
</dbReference>
<sequence length="237" mass="25864">MLKSNGIHHLAIMTADMKAHVDFWSDVLGAKLVAMYYMHGTDGYFHCFMELNGPANGKPACHVAFVQCPGIEKIPSEVGVTHAGNVLAPSSAGTMQHFAVNVDTEEELLAMRDRIRSKGVRVQGPLDHGFCQSIYFAGPENTVLEVCSSLGRDINGESWVDPVVQEKLGISDEELAAYKNPKDYSNPSGPIPQPPISDGKPIYAGMPDRYSATWDWSDEEVFEKLSEPTPPVDVEAA</sequence>
<evidence type="ECO:0000256" key="1">
    <source>
        <dbReference type="SAM" id="MobiDB-lite"/>
    </source>
</evidence>
<reference evidence="3" key="1">
    <citation type="submission" date="2018-05" db="EMBL/GenBank/DDBJ databases">
        <authorList>
            <person name="Lanie J.A."/>
            <person name="Ng W.-L."/>
            <person name="Kazmierczak K.M."/>
            <person name="Andrzejewski T.M."/>
            <person name="Davidsen T.M."/>
            <person name="Wayne K.J."/>
            <person name="Tettelin H."/>
            <person name="Glass J.I."/>
            <person name="Rusch D."/>
            <person name="Podicherti R."/>
            <person name="Tsui H.-C.T."/>
            <person name="Winkler M.E."/>
        </authorList>
    </citation>
    <scope>NUCLEOTIDE SEQUENCE</scope>
</reference>
<gene>
    <name evidence="3" type="ORF">METZ01_LOCUS251626</name>
</gene>
<dbReference type="SUPFAM" id="SSF54593">
    <property type="entry name" value="Glyoxalase/Bleomycin resistance protein/Dihydroxybiphenyl dioxygenase"/>
    <property type="match status" value="1"/>
</dbReference>
<dbReference type="PROSITE" id="PS51819">
    <property type="entry name" value="VOC"/>
    <property type="match status" value="1"/>
</dbReference>
<name>A0A382IHM1_9ZZZZ</name>
<dbReference type="InterPro" id="IPR037523">
    <property type="entry name" value="VOC_core"/>
</dbReference>
<dbReference type="EMBL" id="UINC01067268">
    <property type="protein sequence ID" value="SVB98772.1"/>
    <property type="molecule type" value="Genomic_DNA"/>
</dbReference>
<dbReference type="Gene3D" id="3.10.180.10">
    <property type="entry name" value="2,3-Dihydroxybiphenyl 1,2-Dioxygenase, domain 1"/>
    <property type="match status" value="1"/>
</dbReference>
<feature type="region of interest" description="Disordered" evidence="1">
    <location>
        <begin position="179"/>
        <end position="204"/>
    </location>
</feature>
<evidence type="ECO:0000259" key="2">
    <source>
        <dbReference type="PROSITE" id="PS51819"/>
    </source>
</evidence>
<feature type="domain" description="VOC" evidence="2">
    <location>
        <begin position="6"/>
        <end position="149"/>
    </location>
</feature>
<accession>A0A382IHM1</accession>
<proteinExistence type="predicted"/>
<dbReference type="Pfam" id="PF00903">
    <property type="entry name" value="Glyoxalase"/>
    <property type="match status" value="1"/>
</dbReference>
<dbReference type="AlphaFoldDB" id="A0A382IHM1"/>